<keyword evidence="1" id="KW-0472">Membrane</keyword>
<evidence type="ECO:0000313" key="2">
    <source>
        <dbReference type="EMBL" id="MBC2594077.1"/>
    </source>
</evidence>
<proteinExistence type="predicted"/>
<dbReference type="RefSeq" id="WP_185675059.1">
    <property type="nucleotide sequence ID" value="NZ_JACHVB010000020.1"/>
</dbReference>
<feature type="transmembrane region" description="Helical" evidence="1">
    <location>
        <begin position="29"/>
        <end position="45"/>
    </location>
</feature>
<sequence length="51" mass="5937">MKTKNTSSKSIDKNKTTHHPERTLRLPDLSIPLCLGVFTLVYFLLEWGMKF</sequence>
<organism evidence="2 3">
    <name type="scientific">Ruficoccus amylovorans</name>
    <dbReference type="NCBI Taxonomy" id="1804625"/>
    <lineage>
        <taxon>Bacteria</taxon>
        <taxon>Pseudomonadati</taxon>
        <taxon>Verrucomicrobiota</taxon>
        <taxon>Opitutia</taxon>
        <taxon>Puniceicoccales</taxon>
        <taxon>Cerasicoccaceae</taxon>
        <taxon>Ruficoccus</taxon>
    </lineage>
</organism>
<reference evidence="2 3" key="1">
    <citation type="submission" date="2020-07" db="EMBL/GenBank/DDBJ databases">
        <authorList>
            <person name="Feng X."/>
        </authorList>
    </citation>
    <scope>NUCLEOTIDE SEQUENCE [LARGE SCALE GENOMIC DNA]</scope>
    <source>
        <strain evidence="2 3">JCM31066</strain>
    </source>
</reference>
<accession>A0A842HES4</accession>
<dbReference type="AlphaFoldDB" id="A0A842HES4"/>
<name>A0A842HES4_9BACT</name>
<evidence type="ECO:0000313" key="3">
    <source>
        <dbReference type="Proteomes" id="UP000546464"/>
    </source>
</evidence>
<keyword evidence="3" id="KW-1185">Reference proteome</keyword>
<dbReference type="EMBL" id="JACHVB010000020">
    <property type="protein sequence ID" value="MBC2594077.1"/>
    <property type="molecule type" value="Genomic_DNA"/>
</dbReference>
<keyword evidence="1" id="KW-1133">Transmembrane helix</keyword>
<protein>
    <submittedName>
        <fullName evidence="2">Uncharacterized protein</fullName>
    </submittedName>
</protein>
<evidence type="ECO:0000256" key="1">
    <source>
        <dbReference type="SAM" id="Phobius"/>
    </source>
</evidence>
<keyword evidence="1" id="KW-0812">Transmembrane</keyword>
<comment type="caution">
    <text evidence="2">The sequence shown here is derived from an EMBL/GenBank/DDBJ whole genome shotgun (WGS) entry which is preliminary data.</text>
</comment>
<dbReference type="Proteomes" id="UP000546464">
    <property type="component" value="Unassembled WGS sequence"/>
</dbReference>
<gene>
    <name evidence="2" type="ORF">H5P28_07355</name>
</gene>